<dbReference type="AlphaFoldDB" id="A0A1F5NRQ7"/>
<dbReference type="CDD" id="cd03801">
    <property type="entry name" value="GT4_PimA-like"/>
    <property type="match status" value="1"/>
</dbReference>
<dbReference type="EMBL" id="MFEI01000034">
    <property type="protein sequence ID" value="OGE80356.1"/>
    <property type="molecule type" value="Genomic_DNA"/>
</dbReference>
<name>A0A1F5NRQ7_9BACT</name>
<proteinExistence type="predicted"/>
<reference evidence="2 3" key="1">
    <citation type="journal article" date="2016" name="Nat. Commun.">
        <title>Thousands of microbial genomes shed light on interconnected biogeochemical processes in an aquifer system.</title>
        <authorList>
            <person name="Anantharaman K."/>
            <person name="Brown C.T."/>
            <person name="Hug L.A."/>
            <person name="Sharon I."/>
            <person name="Castelle C.J."/>
            <person name="Probst A.J."/>
            <person name="Thomas B.C."/>
            <person name="Singh A."/>
            <person name="Wilkins M.J."/>
            <person name="Karaoz U."/>
            <person name="Brodie E.L."/>
            <person name="Williams K.H."/>
            <person name="Hubbard S.S."/>
            <person name="Banfield J.F."/>
        </authorList>
    </citation>
    <scope>NUCLEOTIDE SEQUENCE [LARGE SCALE GENOMIC DNA]</scope>
</reference>
<evidence type="ECO:0000259" key="1">
    <source>
        <dbReference type="Pfam" id="PF00534"/>
    </source>
</evidence>
<evidence type="ECO:0000313" key="3">
    <source>
        <dbReference type="Proteomes" id="UP000177912"/>
    </source>
</evidence>
<organism evidence="2 3">
    <name type="scientific">Candidatus Doudnabacteria bacterium RIFCSPHIGHO2_01_FULL_43_23</name>
    <dbReference type="NCBI Taxonomy" id="1817822"/>
    <lineage>
        <taxon>Bacteria</taxon>
        <taxon>Candidatus Doudnaibacteriota</taxon>
    </lineage>
</organism>
<dbReference type="GO" id="GO:0016757">
    <property type="term" value="F:glycosyltransferase activity"/>
    <property type="evidence" value="ECO:0007669"/>
    <property type="project" value="InterPro"/>
</dbReference>
<dbReference type="Pfam" id="PF00534">
    <property type="entry name" value="Glycos_transf_1"/>
    <property type="match status" value="1"/>
</dbReference>
<sequence length="361" mass="40798">MNLLMITRKIDQDDWLAGHSYEWAVKIRSKIQDQRSKLFVICLEKGNTEGLDAEVFSLGKEKGNSRWQRFWEFQRLAKKLVPEVDGVFAHQNPEYAITVWPWALIYQKMLVSWYTHKAVTWKSRLMLMLSDKVLTASDKSFRIRSSKVAVVGHGIDIDKFKAHSEKFKVTNKSSPPMAEKFRVITVGRISPTKDLETLILAVKKLKGQGENIHLAIYGGAVLPVDHSYLAALKNLVTQSNLTETIAFMPPVSHKKIPQIYQEADLFVNLSQTGSLDKAVLEAMACECPVVTSNEAFFEILQNFSDLSLVEPNQPELLAEKILRIKKLSLSDRNALTANLRSIVVNSHSLESIVEKIIGSFT</sequence>
<protein>
    <recommendedName>
        <fullName evidence="1">Glycosyl transferase family 1 domain-containing protein</fullName>
    </recommendedName>
</protein>
<dbReference type="STRING" id="1817822.A2826_02780"/>
<evidence type="ECO:0000313" key="2">
    <source>
        <dbReference type="EMBL" id="OGE80356.1"/>
    </source>
</evidence>
<gene>
    <name evidence="2" type="ORF">A2826_02780</name>
</gene>
<accession>A0A1F5NRQ7</accession>
<dbReference type="InterPro" id="IPR001296">
    <property type="entry name" value="Glyco_trans_1"/>
</dbReference>
<feature type="domain" description="Glycosyl transferase family 1" evidence="1">
    <location>
        <begin position="177"/>
        <end position="338"/>
    </location>
</feature>
<dbReference type="PANTHER" id="PTHR12526">
    <property type="entry name" value="GLYCOSYLTRANSFERASE"/>
    <property type="match status" value="1"/>
</dbReference>
<comment type="caution">
    <text evidence="2">The sequence shown here is derived from an EMBL/GenBank/DDBJ whole genome shotgun (WGS) entry which is preliminary data.</text>
</comment>
<dbReference type="Gene3D" id="3.40.50.2000">
    <property type="entry name" value="Glycogen Phosphorylase B"/>
    <property type="match status" value="1"/>
</dbReference>
<dbReference type="SUPFAM" id="SSF53756">
    <property type="entry name" value="UDP-Glycosyltransferase/glycogen phosphorylase"/>
    <property type="match status" value="1"/>
</dbReference>
<dbReference type="Proteomes" id="UP000177912">
    <property type="component" value="Unassembled WGS sequence"/>
</dbReference>